<dbReference type="Proteomes" id="UP000192936">
    <property type="component" value="Unassembled WGS sequence"/>
</dbReference>
<dbReference type="AlphaFoldDB" id="A0A1X7H586"/>
<name>A0A1X7H586_9PROT</name>
<gene>
    <name evidence="1" type="ORF">SAMN02982917_5007</name>
</gene>
<accession>A0A1X7H586</accession>
<evidence type="ECO:0000313" key="2">
    <source>
        <dbReference type="Proteomes" id="UP000192936"/>
    </source>
</evidence>
<dbReference type="Gene3D" id="3.40.50.1820">
    <property type="entry name" value="alpha/beta hydrolase"/>
    <property type="match status" value="1"/>
</dbReference>
<dbReference type="InterPro" id="IPR029058">
    <property type="entry name" value="AB_hydrolase_fold"/>
</dbReference>
<proteinExistence type="predicted"/>
<sequence>MFFHTQPSTVRAGRPDAARFPVTGLAVDGVAPGADCSRVDDRTADRAGDPSGRRVIFLHPGKGAWWRLLDHVPTGQEWLTVPASAGAAILSPLLVERGGRRPVLVAGAVTAPLAIAAALDYPERVGGVMIVDDVGAESPMRRRWNALAARFGWALPAVLSGDLGDLDSELPAVRVPVTLMQGSDPAGLFTRLEDGLTGCRTLTVVAVPDAAAIRPRTHAAELRGALLALVSAVERGQR</sequence>
<organism evidence="1 2">
    <name type="scientific">Azospirillum oryzae</name>
    <dbReference type="NCBI Taxonomy" id="286727"/>
    <lineage>
        <taxon>Bacteria</taxon>
        <taxon>Pseudomonadati</taxon>
        <taxon>Pseudomonadota</taxon>
        <taxon>Alphaproteobacteria</taxon>
        <taxon>Rhodospirillales</taxon>
        <taxon>Azospirillaceae</taxon>
        <taxon>Azospirillum</taxon>
    </lineage>
</organism>
<evidence type="ECO:0000313" key="1">
    <source>
        <dbReference type="EMBL" id="SMF80028.1"/>
    </source>
</evidence>
<protein>
    <recommendedName>
        <fullName evidence="3">Alpha/beta hydrolase</fullName>
    </recommendedName>
</protein>
<dbReference type="SUPFAM" id="SSF53474">
    <property type="entry name" value="alpha/beta-Hydrolases"/>
    <property type="match status" value="1"/>
</dbReference>
<dbReference type="EMBL" id="FXAK01000007">
    <property type="protein sequence ID" value="SMF80028.1"/>
    <property type="molecule type" value="Genomic_DNA"/>
</dbReference>
<reference evidence="1 2" key="1">
    <citation type="submission" date="2017-04" db="EMBL/GenBank/DDBJ databases">
        <authorList>
            <person name="Afonso C.L."/>
            <person name="Miller P.J."/>
            <person name="Scott M.A."/>
            <person name="Spackman E."/>
            <person name="Goraichik I."/>
            <person name="Dimitrov K.M."/>
            <person name="Suarez D.L."/>
            <person name="Swayne D.E."/>
        </authorList>
    </citation>
    <scope>NUCLEOTIDE SEQUENCE [LARGE SCALE GENOMIC DNA]</scope>
    <source>
        <strain evidence="1 2">A2P</strain>
    </source>
</reference>
<evidence type="ECO:0008006" key="3">
    <source>
        <dbReference type="Google" id="ProtNLM"/>
    </source>
</evidence>
<dbReference type="STRING" id="286727.SAMN02982917_5007"/>